<sequence length="52" mass="5883">MVQIFLDKVIGNGIDLVNVVDMVFIIVEITQQDGLDRQIILIIILDGKLLKF</sequence>
<reference evidence="1" key="1">
    <citation type="journal article" date="2021" name="Proc. Natl. Acad. Sci. U.S.A.">
        <title>A Catalog of Tens of Thousands of Viruses from Human Metagenomes Reveals Hidden Associations with Chronic Diseases.</title>
        <authorList>
            <person name="Tisza M.J."/>
            <person name="Buck C.B."/>
        </authorList>
    </citation>
    <scope>NUCLEOTIDE SEQUENCE</scope>
    <source>
        <strain evidence="1">CtCo31</strain>
    </source>
</reference>
<dbReference type="EMBL" id="BK016109">
    <property type="protein sequence ID" value="DAF95600.1"/>
    <property type="molecule type" value="Genomic_DNA"/>
</dbReference>
<accession>A0A8S5UM92</accession>
<evidence type="ECO:0000313" key="1">
    <source>
        <dbReference type="EMBL" id="DAF95600.1"/>
    </source>
</evidence>
<proteinExistence type="predicted"/>
<protein>
    <submittedName>
        <fullName evidence="1">Uncharacterized protein</fullName>
    </submittedName>
</protein>
<organism evidence="1">
    <name type="scientific">Myoviridae sp. ctCo31</name>
    <dbReference type="NCBI Taxonomy" id="2825053"/>
    <lineage>
        <taxon>Viruses</taxon>
        <taxon>Duplodnaviria</taxon>
        <taxon>Heunggongvirae</taxon>
        <taxon>Uroviricota</taxon>
        <taxon>Caudoviricetes</taxon>
    </lineage>
</organism>
<name>A0A8S5UM92_9CAUD</name>